<gene>
    <name evidence="3" type="ORF">LX64_02651</name>
</gene>
<dbReference type="InterPro" id="IPR029052">
    <property type="entry name" value="Metallo-depent_PP-like"/>
</dbReference>
<dbReference type="Proteomes" id="UP000249547">
    <property type="component" value="Unassembled WGS sequence"/>
</dbReference>
<accession>A0A327QPB6</accession>
<dbReference type="EMBL" id="QLLL01000004">
    <property type="protein sequence ID" value="RAJ05492.1"/>
    <property type="molecule type" value="Genomic_DNA"/>
</dbReference>
<dbReference type="SUPFAM" id="SSF56300">
    <property type="entry name" value="Metallo-dependent phosphatases"/>
    <property type="match status" value="1"/>
</dbReference>
<keyword evidence="4" id="KW-1185">Reference proteome</keyword>
<sequence>MHGYSIIYFMIQIAIISDIHANLPALQAVLNDIDQRNISQTYCLGDLVDFAPWGNEVISLLQSRQIPTLLGNHDERVAFDQPIIPLPHHDAVETTYREIAIQYSKQTITEVNKRWLAERLYNLLLTYQTGTRFANILLVHGSPRSNHEYIYEAHPNNDIVAMLGHQLVDAVIMGHTHCSYIKQAGKLTIANVGSVGRSKEADRKATYAIVHISETGVSVEIVKVAYDVAAVANAIYNSELPNFYGDFLLQ</sequence>
<dbReference type="PANTHER" id="PTHR42850:SF2">
    <property type="entry name" value="BLL5683 PROTEIN"/>
    <property type="match status" value="1"/>
</dbReference>
<dbReference type="InterPro" id="IPR024654">
    <property type="entry name" value="Calcineurin-like_PHP_lpxH"/>
</dbReference>
<dbReference type="InterPro" id="IPR050126">
    <property type="entry name" value="Ap4A_hydrolase"/>
</dbReference>
<feature type="domain" description="Calcineurin-like phosphoesterase" evidence="2">
    <location>
        <begin position="12"/>
        <end position="214"/>
    </location>
</feature>
<dbReference type="Pfam" id="PF12850">
    <property type="entry name" value="Metallophos_2"/>
    <property type="match status" value="1"/>
</dbReference>
<protein>
    <submittedName>
        <fullName evidence="3">Putative phosphodiesterase</fullName>
    </submittedName>
</protein>
<dbReference type="CDD" id="cd00838">
    <property type="entry name" value="MPP_superfamily"/>
    <property type="match status" value="1"/>
</dbReference>
<dbReference type="AlphaFoldDB" id="A0A327QPB6"/>
<dbReference type="PANTHER" id="PTHR42850">
    <property type="entry name" value="METALLOPHOSPHOESTERASE"/>
    <property type="match status" value="1"/>
</dbReference>
<dbReference type="InterPro" id="IPR011152">
    <property type="entry name" value="Pesterase_MJ0912"/>
</dbReference>
<dbReference type="PIRSF" id="PIRSF000883">
    <property type="entry name" value="Pesterase_MJ0912"/>
    <property type="match status" value="1"/>
</dbReference>
<dbReference type="GO" id="GO:0016791">
    <property type="term" value="F:phosphatase activity"/>
    <property type="evidence" value="ECO:0007669"/>
    <property type="project" value="TreeGrafter"/>
</dbReference>
<comment type="caution">
    <text evidence="3">The sequence shown here is derived from an EMBL/GenBank/DDBJ whole genome shotgun (WGS) entry which is preliminary data.</text>
</comment>
<dbReference type="Gene3D" id="3.60.21.10">
    <property type="match status" value="1"/>
</dbReference>
<organism evidence="3 4">
    <name type="scientific">Chitinophaga skermanii</name>
    <dbReference type="NCBI Taxonomy" id="331697"/>
    <lineage>
        <taxon>Bacteria</taxon>
        <taxon>Pseudomonadati</taxon>
        <taxon>Bacteroidota</taxon>
        <taxon>Chitinophagia</taxon>
        <taxon>Chitinophagales</taxon>
        <taxon>Chitinophagaceae</taxon>
        <taxon>Chitinophaga</taxon>
    </lineage>
</organism>
<dbReference type="GO" id="GO:0005737">
    <property type="term" value="C:cytoplasm"/>
    <property type="evidence" value="ECO:0007669"/>
    <property type="project" value="TreeGrafter"/>
</dbReference>
<evidence type="ECO:0000256" key="1">
    <source>
        <dbReference type="ARBA" id="ARBA00008950"/>
    </source>
</evidence>
<reference evidence="3 4" key="1">
    <citation type="submission" date="2018-06" db="EMBL/GenBank/DDBJ databases">
        <title>Genomic Encyclopedia of Archaeal and Bacterial Type Strains, Phase II (KMG-II): from individual species to whole genera.</title>
        <authorList>
            <person name="Goeker M."/>
        </authorList>
    </citation>
    <scope>NUCLEOTIDE SEQUENCE [LARGE SCALE GENOMIC DNA]</scope>
    <source>
        <strain evidence="3 4">DSM 23857</strain>
    </source>
</reference>
<proteinExistence type="inferred from homology"/>
<evidence type="ECO:0000313" key="3">
    <source>
        <dbReference type="EMBL" id="RAJ05492.1"/>
    </source>
</evidence>
<name>A0A327QPB6_9BACT</name>
<evidence type="ECO:0000313" key="4">
    <source>
        <dbReference type="Proteomes" id="UP000249547"/>
    </source>
</evidence>
<evidence type="ECO:0000259" key="2">
    <source>
        <dbReference type="Pfam" id="PF12850"/>
    </source>
</evidence>
<comment type="similarity">
    <text evidence="1">Belongs to the metallophosphoesterase superfamily. YfcE family.</text>
</comment>